<dbReference type="EMBL" id="AJWJ01000007">
    <property type="protein sequence ID" value="KAF2078316.1"/>
    <property type="molecule type" value="Genomic_DNA"/>
</dbReference>
<evidence type="ECO:0000313" key="11">
    <source>
        <dbReference type="Proteomes" id="UP000695562"/>
    </source>
</evidence>
<evidence type="ECO:0000256" key="6">
    <source>
        <dbReference type="SAM" id="MobiDB-lite"/>
    </source>
</evidence>
<organism evidence="10 11">
    <name type="scientific">Polysphondylium violaceum</name>
    <dbReference type="NCBI Taxonomy" id="133409"/>
    <lineage>
        <taxon>Eukaryota</taxon>
        <taxon>Amoebozoa</taxon>
        <taxon>Evosea</taxon>
        <taxon>Eumycetozoa</taxon>
        <taxon>Dictyostelia</taxon>
        <taxon>Dictyosteliales</taxon>
        <taxon>Dictyosteliaceae</taxon>
        <taxon>Polysphondylium</taxon>
    </lineage>
</organism>
<keyword evidence="11" id="KW-1185">Reference proteome</keyword>
<dbReference type="GO" id="GO:0005794">
    <property type="term" value="C:Golgi apparatus"/>
    <property type="evidence" value="ECO:0007669"/>
    <property type="project" value="TreeGrafter"/>
</dbReference>
<keyword evidence="5 7" id="KW-0472">Membrane</keyword>
<name>A0A8J4UX84_9MYCE</name>
<feature type="domain" description="GOST seven transmembrane" evidence="9">
    <location>
        <begin position="162"/>
        <end position="278"/>
    </location>
</feature>
<evidence type="ECO:0000256" key="1">
    <source>
        <dbReference type="ARBA" id="ARBA00004141"/>
    </source>
</evidence>
<feature type="compositionally biased region" description="Polar residues" evidence="6">
    <location>
        <begin position="353"/>
        <end position="364"/>
    </location>
</feature>
<dbReference type="Pfam" id="PF06814">
    <property type="entry name" value="GOST_TM"/>
    <property type="match status" value="1"/>
</dbReference>
<feature type="region of interest" description="Disordered" evidence="6">
    <location>
        <begin position="348"/>
        <end position="382"/>
    </location>
</feature>
<dbReference type="Proteomes" id="UP000695562">
    <property type="component" value="Unassembled WGS sequence"/>
</dbReference>
<feature type="signal peptide" evidence="8">
    <location>
        <begin position="1"/>
        <end position="23"/>
    </location>
</feature>
<dbReference type="PANTHER" id="PTHR21229:SF78">
    <property type="entry name" value="INTIMAL THICKNESS RELATED RECEPTOR IRP DOMAIN-CONTAINING PROTEIN"/>
    <property type="match status" value="1"/>
</dbReference>
<feature type="transmembrane region" description="Helical" evidence="7">
    <location>
        <begin position="231"/>
        <end position="252"/>
    </location>
</feature>
<keyword evidence="3 8" id="KW-0732">Signal</keyword>
<reference evidence="10" key="1">
    <citation type="submission" date="2020-01" db="EMBL/GenBank/DDBJ databases">
        <title>Development of genomics and gene disruption for Polysphondylium violaceum indicates a role for the polyketide synthase stlB in stalk morphogenesis.</title>
        <authorList>
            <person name="Narita B."/>
            <person name="Kawabe Y."/>
            <person name="Kin K."/>
            <person name="Saito T."/>
            <person name="Gibbs R."/>
            <person name="Kuspa A."/>
            <person name="Muzny D."/>
            <person name="Queller D."/>
            <person name="Richards S."/>
            <person name="Strassman J."/>
            <person name="Sucgang R."/>
            <person name="Worley K."/>
            <person name="Schaap P."/>
        </authorList>
    </citation>
    <scope>NUCLEOTIDE SEQUENCE</scope>
    <source>
        <strain evidence="10">QSvi11</strain>
    </source>
</reference>
<evidence type="ECO:0000259" key="9">
    <source>
        <dbReference type="Pfam" id="PF06814"/>
    </source>
</evidence>
<dbReference type="GO" id="GO:0016020">
    <property type="term" value="C:membrane"/>
    <property type="evidence" value="ECO:0007669"/>
    <property type="project" value="UniProtKB-SubCell"/>
</dbReference>
<feature type="transmembrane region" description="Helical" evidence="7">
    <location>
        <begin position="288"/>
        <end position="307"/>
    </location>
</feature>
<keyword evidence="4 7" id="KW-1133">Transmembrane helix</keyword>
<dbReference type="InterPro" id="IPR009637">
    <property type="entry name" value="GPR107/GPR108-like"/>
</dbReference>
<proteinExistence type="predicted"/>
<protein>
    <recommendedName>
        <fullName evidence="9">GOST seven transmembrane domain-containing protein</fullName>
    </recommendedName>
</protein>
<feature type="transmembrane region" description="Helical" evidence="7">
    <location>
        <begin position="264"/>
        <end position="282"/>
    </location>
</feature>
<feature type="transmembrane region" description="Helical" evidence="7">
    <location>
        <begin position="166"/>
        <end position="185"/>
    </location>
</feature>
<evidence type="ECO:0000313" key="10">
    <source>
        <dbReference type="EMBL" id="KAF2078316.1"/>
    </source>
</evidence>
<evidence type="ECO:0000256" key="7">
    <source>
        <dbReference type="SAM" id="Phobius"/>
    </source>
</evidence>
<keyword evidence="2 7" id="KW-0812">Transmembrane</keyword>
<feature type="transmembrane region" description="Helical" evidence="7">
    <location>
        <begin position="402"/>
        <end position="422"/>
    </location>
</feature>
<evidence type="ECO:0000256" key="8">
    <source>
        <dbReference type="SAM" id="SignalP"/>
    </source>
</evidence>
<dbReference type="AlphaFoldDB" id="A0A8J4UX84"/>
<comment type="subcellular location">
    <subcellularLocation>
        <location evidence="1">Membrane</location>
        <topology evidence="1">Multi-pass membrane protein</topology>
    </subcellularLocation>
</comment>
<evidence type="ECO:0000256" key="2">
    <source>
        <dbReference type="ARBA" id="ARBA00022692"/>
    </source>
</evidence>
<accession>A0A8J4UX84</accession>
<dbReference type="OrthoDB" id="19839at2759"/>
<feature type="transmembrane region" description="Helical" evidence="7">
    <location>
        <begin position="197"/>
        <end position="219"/>
    </location>
</feature>
<feature type="transmembrane region" description="Helical" evidence="7">
    <location>
        <begin position="428"/>
        <end position="449"/>
    </location>
</feature>
<feature type="chain" id="PRO_5035285908" description="GOST seven transmembrane domain-containing protein" evidence="8">
    <location>
        <begin position="24"/>
        <end position="474"/>
    </location>
</feature>
<comment type="caution">
    <text evidence="10">The sequence shown here is derived from an EMBL/GenBank/DDBJ whole genome shotgun (WGS) entry which is preliminary data.</text>
</comment>
<sequence length="474" mass="54922">MNKDIILRRLLLLVIVFVAAVKADYQSPFSFKTDEEAILFGQFGFYEGGRFSVNVDLSSNVDRNEYYTPENLNRTIIEVLVCKDRQFSDAFDDYCALRPTCIYQQPLSNEGYSQYSVEIEQDGYYYFLLTKCSQSIFPLTYRVSYTTYNPGDNHLSAELIPLPHTFMLFTAIWGVLSILWSVNWIMHRRQNVKLHKIITLFPFSKLCDVIYSLGYYQYYRSHGATSVAVVILYWVFYIIFKIISLIVLLFISSGWGICPGRYKSLITPLVIIIVLLGVTLALGSFFGGYYIVISFIVYIPVLCMIFFKADVNIKKIRLEIEEEREKRINSQTTTTTSTTTENANAFSIDEESNQSNSHETQVNTNNNNNNNNNNDDKDKKNEISDQTPEIARKNQILNMFVIFKWIMIGFIILVIVIQFLSVAFPMGWVFQFMMMLVEVALFICIGLTFRLRKQVKDSYYEFIDESNNDGIELH</sequence>
<dbReference type="InterPro" id="IPR053937">
    <property type="entry name" value="GOST_TM"/>
</dbReference>
<evidence type="ECO:0000256" key="5">
    <source>
        <dbReference type="ARBA" id="ARBA00023136"/>
    </source>
</evidence>
<gene>
    <name evidence="10" type="ORF">CYY_000408</name>
</gene>
<evidence type="ECO:0000256" key="4">
    <source>
        <dbReference type="ARBA" id="ARBA00022989"/>
    </source>
</evidence>
<evidence type="ECO:0000256" key="3">
    <source>
        <dbReference type="ARBA" id="ARBA00022729"/>
    </source>
</evidence>
<dbReference type="PANTHER" id="PTHR21229">
    <property type="entry name" value="LUNG SEVEN TRANSMEMBRANE RECEPTOR"/>
    <property type="match status" value="1"/>
</dbReference>